<keyword evidence="3" id="KW-1185">Reference proteome</keyword>
<sequence>MLPFRSEANLTGMPPSNEGPRTHESVGAPSSSIRAQRYWAEPILGFLGRCPQKWSGRLGTGFQQMQRCWRPSKWIEVESFEEKFEGGMMNTENSEELKTQRNPGKARSS</sequence>
<feature type="region of interest" description="Disordered" evidence="1">
    <location>
        <begin position="86"/>
        <end position="109"/>
    </location>
</feature>
<reference evidence="2 3" key="1">
    <citation type="submission" date="2018-02" db="EMBL/GenBank/DDBJ databases">
        <title>Draft genome of wild Prunus yedoensis var. nudiflora.</title>
        <authorList>
            <person name="Baek S."/>
            <person name="Kim J.-H."/>
            <person name="Choi K."/>
            <person name="Kim G.-B."/>
            <person name="Cho A."/>
            <person name="Jang H."/>
            <person name="Shin C.-H."/>
            <person name="Yu H.-J."/>
            <person name="Mun J.-H."/>
        </authorList>
    </citation>
    <scope>NUCLEOTIDE SEQUENCE [LARGE SCALE GENOMIC DNA]</scope>
    <source>
        <strain evidence="3">cv. Jeju island</strain>
        <tissue evidence="2">Leaf</tissue>
    </source>
</reference>
<feature type="region of interest" description="Disordered" evidence="1">
    <location>
        <begin position="1"/>
        <end position="32"/>
    </location>
</feature>
<evidence type="ECO:0000313" key="3">
    <source>
        <dbReference type="Proteomes" id="UP000250321"/>
    </source>
</evidence>
<dbReference type="AlphaFoldDB" id="A0A314UBA5"/>
<comment type="caution">
    <text evidence="2">The sequence shown here is derived from an EMBL/GenBank/DDBJ whole genome shotgun (WGS) entry which is preliminary data.</text>
</comment>
<dbReference type="Proteomes" id="UP000250321">
    <property type="component" value="Unassembled WGS sequence"/>
</dbReference>
<evidence type="ECO:0000313" key="2">
    <source>
        <dbReference type="EMBL" id="PQM34006.1"/>
    </source>
</evidence>
<organism evidence="2 3">
    <name type="scientific">Prunus yedoensis var. nudiflora</name>
    <dbReference type="NCBI Taxonomy" id="2094558"/>
    <lineage>
        <taxon>Eukaryota</taxon>
        <taxon>Viridiplantae</taxon>
        <taxon>Streptophyta</taxon>
        <taxon>Embryophyta</taxon>
        <taxon>Tracheophyta</taxon>
        <taxon>Spermatophyta</taxon>
        <taxon>Magnoliopsida</taxon>
        <taxon>eudicotyledons</taxon>
        <taxon>Gunneridae</taxon>
        <taxon>Pentapetalae</taxon>
        <taxon>rosids</taxon>
        <taxon>fabids</taxon>
        <taxon>Rosales</taxon>
        <taxon>Rosaceae</taxon>
        <taxon>Amygdaloideae</taxon>
        <taxon>Amygdaleae</taxon>
        <taxon>Prunus</taxon>
    </lineage>
</organism>
<evidence type="ECO:0000256" key="1">
    <source>
        <dbReference type="SAM" id="MobiDB-lite"/>
    </source>
</evidence>
<gene>
    <name evidence="2" type="ORF">Pyn_01505</name>
</gene>
<proteinExistence type="predicted"/>
<protein>
    <submittedName>
        <fullName evidence="2">Uncharacterized protein</fullName>
    </submittedName>
</protein>
<dbReference type="EMBL" id="PJQY01003841">
    <property type="protein sequence ID" value="PQM34006.1"/>
    <property type="molecule type" value="Genomic_DNA"/>
</dbReference>
<name>A0A314UBA5_PRUYE</name>
<accession>A0A314UBA5</accession>